<dbReference type="EC" id="2.7.7.7" evidence="2"/>
<sequence>MCANFNNNSRFEQFLKPDAFYNEAPPQDGPNIQMAAYEKHRILKEVRIPITLSGNRLYCVGINPYSKFSITVRICKVDKEYQGLIFTEKDFDEVMMCIPKILDKDNKSEEWHLQNFLITIVPFITSMVKIMNKKTGAYDIFKKDTLNNLLNLKPFHCNLVEDYKELCVADEFKAILEDVIVGILHNDNNSNNRVGITFFNADFPDRPLPMSFRRRDQISADAILNTLGKVLQSNASFFTNNLLTMTIDRFQLPNGNGAGLTLKGSTYEDFCSKKRGIVTIFNNNDNYCLAYAIALDMAFKVDMGEFKKLRNDFIILKQRGLQLCRESNVDLSNGGTYDHIKKFQDNLNDFTIVVYSDRKGSVTYFEGPRDNRRKTINLILDNNHYNLIISLTAAFATSYYCELCKKRYSNKKYHLKCPYICPNCHTSPPCRTEMDQITCEACKRTFRGIECLNNHKEKLCSKIHRCVKCLNSYWTKDKHRCGYAFCSICLSVKKLGHNCYMQPHKLSEQTKSSIDNDFLFVFYDFECMQEKKMSNNSFLHEPNLCVAEQVCSKCITNEDINIDCRNCGKRQHIFSNNPVSSLMEFLHKFEKKFNIFAIGHNMKGYDGCFITKHILRDVNRWNPHLIRNGCKFVAITCNKIKFIDSLNYMPLPLSKLPSAFKFEEVKGYFPHLFNKTENINYEGPMPDADFYMADSMDTVSRTKFFKWYNEQVSNNVLFNFKEELVKYCILDVAILRKACIKFRDCFLKSNNIDPFQEATTIASVCNKVFRRNFLQPETIGIIPVNGYRRADNQSEIALKWLFWKEASHPGKIIHAGNGREVRLKENILVDGFCEATNTVFEFDGCYFHGCEKCFPHQTTSFQNNTEEYNFMFTRRELTEAKRDRLLKAGYIVESFRECEFRSLLKNNEEVRSYIDNNFKYSDLPLNPRDSFYGGRTNVTKKYYKVSDENEQICYFDVCSLYPFINKYGKYPVGHPKIHIGDKDCRKLPMNSVEGLIKCSVLPPQTLYHPVLPYKCNKKLTFPLCKTCVETMNQEQCIHTDDERKFTGTFVADELRKAISLNYKVLEIYEIWEYKVTQFDRVTKSGGLFSKYVDKFLKIKQECSGWPNWCTTQEARQAYIQDYLEHESILLDILEISNNPGMRFIAKLMLNSFWGKFGQRLNLMQTSIISEPFKLFNMLTDPSIIVNNLVIISDDVLLACWSKHEEAVTPLKTVNVAIAAYTTTMARLELYSYLEKLDRRVLYFDTDSVIFTHKSGEWLPEVGDYLGMLTDELSEYGPGSKITEFVSGGPKNYAYKVYCADKNEYKTICKVKGITLNHKNTQSVNFDELKAQVCDNAEAIYVHNSRKICITANYNVISRSENKIYRTCYTKRQRIENSYDTVPYGYNDPLINQNVLVYHQEPPQPVEPPQPEEEASRSCEPPPLEEDILLNELLFWMKG</sequence>
<dbReference type="InterPro" id="IPR036397">
    <property type="entry name" value="RNaseH_sf"/>
</dbReference>
<gene>
    <name evidence="11" type="ORF">MELIAE_LOCUS941</name>
</gene>
<dbReference type="InterPro" id="IPR043502">
    <property type="entry name" value="DNA/RNA_pol_sf"/>
</dbReference>
<evidence type="ECO:0000259" key="10">
    <source>
        <dbReference type="Pfam" id="PF03175"/>
    </source>
</evidence>
<dbReference type="PANTHER" id="PTHR33568">
    <property type="entry name" value="DNA POLYMERASE"/>
    <property type="match status" value="1"/>
</dbReference>
<dbReference type="Proteomes" id="UP001154078">
    <property type="component" value="Chromosome 1"/>
</dbReference>
<keyword evidence="7" id="KW-0238">DNA-binding</keyword>
<dbReference type="InterPro" id="IPR012337">
    <property type="entry name" value="RNaseH-like_sf"/>
</dbReference>
<dbReference type="PANTHER" id="PTHR33568:SF3">
    <property type="entry name" value="DNA-DIRECTED DNA POLYMERASE"/>
    <property type="match status" value="1"/>
</dbReference>
<evidence type="ECO:0000256" key="8">
    <source>
        <dbReference type="ARBA" id="ARBA00049244"/>
    </source>
</evidence>
<comment type="similarity">
    <text evidence="1">Belongs to the DNA polymerase type-B family.</text>
</comment>
<dbReference type="InterPro" id="IPR004868">
    <property type="entry name" value="DNA-dir_DNA_pol_B_mt/vir"/>
</dbReference>
<evidence type="ECO:0000313" key="11">
    <source>
        <dbReference type="EMBL" id="CAH0546857.1"/>
    </source>
</evidence>
<evidence type="ECO:0000313" key="12">
    <source>
        <dbReference type="Proteomes" id="UP001154078"/>
    </source>
</evidence>
<evidence type="ECO:0000256" key="1">
    <source>
        <dbReference type="ARBA" id="ARBA00005755"/>
    </source>
</evidence>
<evidence type="ECO:0000256" key="7">
    <source>
        <dbReference type="ARBA" id="ARBA00023125"/>
    </source>
</evidence>
<dbReference type="InterPro" id="IPR023211">
    <property type="entry name" value="DNA_pol_palm_dom_sf"/>
</dbReference>
<protein>
    <recommendedName>
        <fullName evidence="2">DNA-directed DNA polymerase</fullName>
        <ecNumber evidence="2">2.7.7.7</ecNumber>
    </recommendedName>
</protein>
<organism evidence="11 12">
    <name type="scientific">Brassicogethes aeneus</name>
    <name type="common">Rape pollen beetle</name>
    <name type="synonym">Meligethes aeneus</name>
    <dbReference type="NCBI Taxonomy" id="1431903"/>
    <lineage>
        <taxon>Eukaryota</taxon>
        <taxon>Metazoa</taxon>
        <taxon>Ecdysozoa</taxon>
        <taxon>Arthropoda</taxon>
        <taxon>Hexapoda</taxon>
        <taxon>Insecta</taxon>
        <taxon>Pterygota</taxon>
        <taxon>Neoptera</taxon>
        <taxon>Endopterygota</taxon>
        <taxon>Coleoptera</taxon>
        <taxon>Polyphaga</taxon>
        <taxon>Cucujiformia</taxon>
        <taxon>Nitidulidae</taxon>
        <taxon>Meligethinae</taxon>
        <taxon>Brassicogethes</taxon>
    </lineage>
</organism>
<dbReference type="SUPFAM" id="SSF53098">
    <property type="entry name" value="Ribonuclease H-like"/>
    <property type="match status" value="1"/>
</dbReference>
<dbReference type="Gene3D" id="3.30.420.10">
    <property type="entry name" value="Ribonuclease H-like superfamily/Ribonuclease H"/>
    <property type="match status" value="1"/>
</dbReference>
<keyword evidence="12" id="KW-1185">Reference proteome</keyword>
<dbReference type="Gene3D" id="3.90.1600.10">
    <property type="entry name" value="Palm domain of DNA polymerase"/>
    <property type="match status" value="2"/>
</dbReference>
<evidence type="ECO:0000256" key="9">
    <source>
        <dbReference type="SAM" id="MobiDB-lite"/>
    </source>
</evidence>
<keyword evidence="6" id="KW-0239">DNA-directed DNA polymerase</keyword>
<keyword evidence="3" id="KW-0808">Transferase</keyword>
<reference evidence="11" key="1">
    <citation type="submission" date="2021-12" db="EMBL/GenBank/DDBJ databases">
        <authorList>
            <person name="King R."/>
        </authorList>
    </citation>
    <scope>NUCLEOTIDE SEQUENCE</scope>
</reference>
<keyword evidence="4" id="KW-0548">Nucleotidyltransferase</keyword>
<evidence type="ECO:0000256" key="2">
    <source>
        <dbReference type="ARBA" id="ARBA00012417"/>
    </source>
</evidence>
<keyword evidence="5" id="KW-0235">DNA replication</keyword>
<proteinExistence type="inferred from homology"/>
<feature type="domain" description="DNA-directed DNA polymerase family B mitochondria/virus" evidence="10">
    <location>
        <begin position="597"/>
        <end position="777"/>
    </location>
</feature>
<accession>A0A9P0ATE6</accession>
<evidence type="ECO:0000256" key="3">
    <source>
        <dbReference type="ARBA" id="ARBA00022679"/>
    </source>
</evidence>
<dbReference type="SUPFAM" id="SSF56672">
    <property type="entry name" value="DNA/RNA polymerases"/>
    <property type="match status" value="1"/>
</dbReference>
<dbReference type="Gene3D" id="1.10.287.690">
    <property type="entry name" value="Helix hairpin bin"/>
    <property type="match status" value="1"/>
</dbReference>
<dbReference type="EMBL" id="OV121132">
    <property type="protein sequence ID" value="CAH0546857.1"/>
    <property type="molecule type" value="Genomic_DNA"/>
</dbReference>
<dbReference type="Pfam" id="PF03175">
    <property type="entry name" value="DNA_pol_B_2"/>
    <property type="match status" value="3"/>
</dbReference>
<feature type="region of interest" description="Disordered" evidence="9">
    <location>
        <begin position="1400"/>
        <end position="1422"/>
    </location>
</feature>
<dbReference type="GO" id="GO:0006260">
    <property type="term" value="P:DNA replication"/>
    <property type="evidence" value="ECO:0007669"/>
    <property type="project" value="UniProtKB-KW"/>
</dbReference>
<dbReference type="GO" id="GO:0003677">
    <property type="term" value="F:DNA binding"/>
    <property type="evidence" value="ECO:0007669"/>
    <property type="project" value="UniProtKB-KW"/>
</dbReference>
<dbReference type="GO" id="GO:0042575">
    <property type="term" value="C:DNA polymerase complex"/>
    <property type="evidence" value="ECO:0007669"/>
    <property type="project" value="UniProtKB-ARBA"/>
</dbReference>
<dbReference type="GO" id="GO:0000166">
    <property type="term" value="F:nucleotide binding"/>
    <property type="evidence" value="ECO:0007669"/>
    <property type="project" value="InterPro"/>
</dbReference>
<evidence type="ECO:0000256" key="5">
    <source>
        <dbReference type="ARBA" id="ARBA00022705"/>
    </source>
</evidence>
<dbReference type="GO" id="GO:0003887">
    <property type="term" value="F:DNA-directed DNA polymerase activity"/>
    <property type="evidence" value="ECO:0007669"/>
    <property type="project" value="UniProtKB-KW"/>
</dbReference>
<feature type="domain" description="DNA-directed DNA polymerase family B mitochondria/virus" evidence="10">
    <location>
        <begin position="1134"/>
        <end position="1234"/>
    </location>
</feature>
<name>A0A9P0ATE6_BRAAE</name>
<evidence type="ECO:0000256" key="4">
    <source>
        <dbReference type="ARBA" id="ARBA00022695"/>
    </source>
</evidence>
<feature type="domain" description="DNA-directed DNA polymerase family B mitochondria/virus" evidence="10">
    <location>
        <begin position="928"/>
        <end position="1101"/>
    </location>
</feature>
<evidence type="ECO:0000256" key="6">
    <source>
        <dbReference type="ARBA" id="ARBA00022932"/>
    </source>
</evidence>
<comment type="catalytic activity">
    <reaction evidence="8">
        <text>DNA(n) + a 2'-deoxyribonucleoside 5'-triphosphate = DNA(n+1) + diphosphate</text>
        <dbReference type="Rhea" id="RHEA:22508"/>
        <dbReference type="Rhea" id="RHEA-COMP:17339"/>
        <dbReference type="Rhea" id="RHEA-COMP:17340"/>
        <dbReference type="ChEBI" id="CHEBI:33019"/>
        <dbReference type="ChEBI" id="CHEBI:61560"/>
        <dbReference type="ChEBI" id="CHEBI:173112"/>
        <dbReference type="EC" id="2.7.7.7"/>
    </reaction>
</comment>
<dbReference type="OrthoDB" id="5871067at2759"/>